<dbReference type="EMBL" id="LKAM01000007">
    <property type="protein sequence ID" value="KUM47752.1"/>
    <property type="molecule type" value="Genomic_DNA"/>
</dbReference>
<geneLocation type="mitochondrion" evidence="1"/>
<comment type="caution">
    <text evidence="1">The sequence shown here is derived from an EMBL/GenBank/DDBJ whole genome shotgun (WGS) entry which is preliminary data.</text>
</comment>
<dbReference type="AlphaFoldDB" id="A0A124GN54"/>
<name>A0A124GN54_PICGL</name>
<keyword evidence="1" id="KW-0496">Mitochondrion</keyword>
<gene>
    <name evidence="1" type="ORF">ABT39_MTgene5939</name>
</gene>
<evidence type="ECO:0000313" key="1">
    <source>
        <dbReference type="EMBL" id="KUM47752.1"/>
    </source>
</evidence>
<sequence>MHISWAFIKTCMNLSFVSFIQIVDEPFSFLWLMADLIQSKLSYFRVIPPLRDLSIARSIAQLSMAAPAGPACHSSIPSIDPYGL</sequence>
<organism evidence="1">
    <name type="scientific">Picea glauca</name>
    <name type="common">White spruce</name>
    <name type="synonym">Pinus glauca</name>
    <dbReference type="NCBI Taxonomy" id="3330"/>
    <lineage>
        <taxon>Eukaryota</taxon>
        <taxon>Viridiplantae</taxon>
        <taxon>Streptophyta</taxon>
        <taxon>Embryophyta</taxon>
        <taxon>Tracheophyta</taxon>
        <taxon>Spermatophyta</taxon>
        <taxon>Pinopsida</taxon>
        <taxon>Pinidae</taxon>
        <taxon>Conifers I</taxon>
        <taxon>Pinales</taxon>
        <taxon>Pinaceae</taxon>
        <taxon>Picea</taxon>
    </lineage>
</organism>
<accession>A0A124GN54</accession>
<reference evidence="1" key="1">
    <citation type="journal article" date="2015" name="Genome Biol. Evol.">
        <title>Organellar Genomes of White Spruce (Picea glauca): Assembly and Annotation.</title>
        <authorList>
            <person name="Jackman S.D."/>
            <person name="Warren R.L."/>
            <person name="Gibb E.A."/>
            <person name="Vandervalk B.P."/>
            <person name="Mohamadi H."/>
            <person name="Chu J."/>
            <person name="Raymond A."/>
            <person name="Pleasance S."/>
            <person name="Coope R."/>
            <person name="Wildung M.R."/>
            <person name="Ritland C.E."/>
            <person name="Bousquet J."/>
            <person name="Jones S.J."/>
            <person name="Bohlmann J."/>
            <person name="Birol I."/>
        </authorList>
    </citation>
    <scope>NUCLEOTIDE SEQUENCE [LARGE SCALE GENOMIC DNA]</scope>
    <source>
        <tissue evidence="1">Flushing bud</tissue>
    </source>
</reference>
<proteinExistence type="predicted"/>
<protein>
    <submittedName>
        <fullName evidence="1">Uncharacterized protein</fullName>
    </submittedName>
</protein>